<name>A0A2T8I7I3_9POAL</name>
<dbReference type="EMBL" id="CM008053">
    <property type="protein sequence ID" value="PVH33637.1"/>
    <property type="molecule type" value="Genomic_DNA"/>
</dbReference>
<gene>
    <name evidence="1" type="ORF">PAHAL_8G036400</name>
</gene>
<dbReference type="Proteomes" id="UP000243499">
    <property type="component" value="Chromosome 8"/>
</dbReference>
<reference evidence="1" key="1">
    <citation type="submission" date="2018-04" db="EMBL/GenBank/DDBJ databases">
        <title>WGS assembly of Panicum hallii.</title>
        <authorList>
            <person name="Lovell J."/>
            <person name="Jenkins J."/>
            <person name="Lowry D."/>
            <person name="Mamidi S."/>
            <person name="Sreedasyam A."/>
            <person name="Weng X."/>
            <person name="Barry K."/>
            <person name="Bonette J."/>
            <person name="Campitelli B."/>
            <person name="Daum C."/>
            <person name="Gordon S."/>
            <person name="Gould B."/>
            <person name="Lipzen A."/>
            <person name="Macqueen A."/>
            <person name="Palacio-Mejia J."/>
            <person name="Plott C."/>
            <person name="Shakirov E."/>
            <person name="Shu S."/>
            <person name="Yoshinaga Y."/>
            <person name="Zane M."/>
            <person name="Rokhsar D."/>
            <person name="Grimwood J."/>
            <person name="Schmutz J."/>
            <person name="Juenger T."/>
        </authorList>
    </citation>
    <scope>NUCLEOTIDE SEQUENCE [LARGE SCALE GENOMIC DNA]</scope>
    <source>
        <strain evidence="1">FIL2</strain>
    </source>
</reference>
<accession>A0A2T8I7I3</accession>
<evidence type="ECO:0000313" key="1">
    <source>
        <dbReference type="EMBL" id="PVH33637.1"/>
    </source>
</evidence>
<protein>
    <submittedName>
        <fullName evidence="1">Uncharacterized protein</fullName>
    </submittedName>
</protein>
<dbReference type="Gramene" id="PVH33637">
    <property type="protein sequence ID" value="PVH33637"/>
    <property type="gene ID" value="PAHAL_8G036400"/>
</dbReference>
<dbReference type="AlphaFoldDB" id="A0A2T8I7I3"/>
<organism evidence="1">
    <name type="scientific">Panicum hallii</name>
    <dbReference type="NCBI Taxonomy" id="206008"/>
    <lineage>
        <taxon>Eukaryota</taxon>
        <taxon>Viridiplantae</taxon>
        <taxon>Streptophyta</taxon>
        <taxon>Embryophyta</taxon>
        <taxon>Tracheophyta</taxon>
        <taxon>Spermatophyta</taxon>
        <taxon>Magnoliopsida</taxon>
        <taxon>Liliopsida</taxon>
        <taxon>Poales</taxon>
        <taxon>Poaceae</taxon>
        <taxon>PACMAD clade</taxon>
        <taxon>Panicoideae</taxon>
        <taxon>Panicodae</taxon>
        <taxon>Paniceae</taxon>
        <taxon>Panicinae</taxon>
        <taxon>Panicum</taxon>
        <taxon>Panicum sect. Panicum</taxon>
    </lineage>
</organism>
<sequence length="112" mass="11825">MLARHSHSLPPFRFVFLEPARLSSAPFASYVPSPTGCSPDRRPLLLIATPAPGRDPRGGCFAGSCSQPLSAHGAAPRGAQRWRSTECPAGRGTDSLPPALARLQLPSRVLGL</sequence>
<proteinExistence type="predicted"/>